<dbReference type="PANTHER" id="PTHR43731:SF14">
    <property type="entry name" value="PRESENILIN-ASSOCIATED RHOMBOID-LIKE PROTEIN, MITOCHONDRIAL"/>
    <property type="match status" value="1"/>
</dbReference>
<evidence type="ECO:0000256" key="7">
    <source>
        <dbReference type="SAM" id="Phobius"/>
    </source>
</evidence>
<evidence type="ECO:0000313" key="9">
    <source>
        <dbReference type="EMBL" id="MBP3956380.1"/>
    </source>
</evidence>
<feature type="transmembrane region" description="Helical" evidence="7">
    <location>
        <begin position="75"/>
        <end position="95"/>
    </location>
</feature>
<evidence type="ECO:0000256" key="1">
    <source>
        <dbReference type="ARBA" id="ARBA00004141"/>
    </source>
</evidence>
<protein>
    <submittedName>
        <fullName evidence="9">Rhomboid family intramembrane serine protease</fullName>
    </submittedName>
</protein>
<dbReference type="Proteomes" id="UP000676565">
    <property type="component" value="Unassembled WGS sequence"/>
</dbReference>
<accession>A0ABS5BRM9</accession>
<keyword evidence="9" id="KW-0645">Protease</keyword>
<evidence type="ECO:0000256" key="6">
    <source>
        <dbReference type="ARBA" id="ARBA00023136"/>
    </source>
</evidence>
<comment type="caution">
    <text evidence="9">The sequence shown here is derived from an EMBL/GenBank/DDBJ whole genome shotgun (WGS) entry which is preliminary data.</text>
</comment>
<dbReference type="Gene3D" id="1.20.1540.10">
    <property type="entry name" value="Rhomboid-like"/>
    <property type="match status" value="1"/>
</dbReference>
<dbReference type="Pfam" id="PF01694">
    <property type="entry name" value="Rhomboid"/>
    <property type="match status" value="1"/>
</dbReference>
<dbReference type="SUPFAM" id="SSF144091">
    <property type="entry name" value="Rhomboid-like"/>
    <property type="match status" value="1"/>
</dbReference>
<keyword evidence="10" id="KW-1185">Reference proteome</keyword>
<name>A0ABS5BRM9_9BACT</name>
<dbReference type="EMBL" id="JAGKQQ010000001">
    <property type="protein sequence ID" value="MBP3956380.1"/>
    <property type="molecule type" value="Genomic_DNA"/>
</dbReference>
<reference evidence="9 10" key="1">
    <citation type="submission" date="2021-04" db="EMBL/GenBank/DDBJ databases">
        <authorList>
            <person name="Ivanova A."/>
        </authorList>
    </citation>
    <scope>NUCLEOTIDE SEQUENCE [LARGE SCALE GENOMIC DNA]</scope>
    <source>
        <strain evidence="9 10">G18</strain>
    </source>
</reference>
<evidence type="ECO:0000313" key="10">
    <source>
        <dbReference type="Proteomes" id="UP000676565"/>
    </source>
</evidence>
<gene>
    <name evidence="9" type="ORF">J8F10_13935</name>
</gene>
<dbReference type="InterPro" id="IPR050925">
    <property type="entry name" value="Rhomboid_protease_S54"/>
</dbReference>
<dbReference type="PANTHER" id="PTHR43731">
    <property type="entry name" value="RHOMBOID PROTEASE"/>
    <property type="match status" value="1"/>
</dbReference>
<feature type="transmembrane region" description="Helical" evidence="7">
    <location>
        <begin position="161"/>
        <end position="179"/>
    </location>
</feature>
<dbReference type="InterPro" id="IPR022764">
    <property type="entry name" value="Peptidase_S54_rhomboid_dom"/>
</dbReference>
<evidence type="ECO:0000259" key="8">
    <source>
        <dbReference type="Pfam" id="PF01694"/>
    </source>
</evidence>
<sequence>MGIQDRDYYREGPSFLDRVSQQGATVWLIAITVGVFFGQILSGGPRGGISPLVEYGAFDTQAILRGEVWRLITSAFLHAGLWHLFLNMLVLHWAGSSVEAVRGPREFVLFYLLSAVGAHLFYLGAQLADLTPAGRAIGASGAVTATLVLFAFHFPHTQVRLYFFIPMPVWLMVVLFVGFDALSAMGGGGRIAYFAHLGGAAFGLLYFQSGVQFSHLFAGAPKTRARPRLRVIVPPIEEPSESVSAAVEAPAPRTGAPDEQLEAKLDAVLEKVTKYGPDSLTPDERAIFYRAGEVYKKRRK</sequence>
<dbReference type="RefSeq" id="WP_210654429.1">
    <property type="nucleotide sequence ID" value="NZ_JAGKQQ010000001.1"/>
</dbReference>
<keyword evidence="3 7" id="KW-0812">Transmembrane</keyword>
<comment type="subcellular location">
    <subcellularLocation>
        <location evidence="1">Membrane</location>
        <topology evidence="1">Multi-pass membrane protein</topology>
    </subcellularLocation>
</comment>
<organism evidence="9 10">
    <name type="scientific">Gemmata palustris</name>
    <dbReference type="NCBI Taxonomy" id="2822762"/>
    <lineage>
        <taxon>Bacteria</taxon>
        <taxon>Pseudomonadati</taxon>
        <taxon>Planctomycetota</taxon>
        <taxon>Planctomycetia</taxon>
        <taxon>Gemmatales</taxon>
        <taxon>Gemmataceae</taxon>
        <taxon>Gemmata</taxon>
    </lineage>
</organism>
<comment type="similarity">
    <text evidence="2">Belongs to the peptidase S54 family.</text>
</comment>
<evidence type="ECO:0000256" key="5">
    <source>
        <dbReference type="ARBA" id="ARBA00022989"/>
    </source>
</evidence>
<dbReference type="GO" id="GO:0006508">
    <property type="term" value="P:proteolysis"/>
    <property type="evidence" value="ECO:0007669"/>
    <property type="project" value="UniProtKB-KW"/>
</dbReference>
<keyword evidence="5 7" id="KW-1133">Transmembrane helix</keyword>
<keyword evidence="4" id="KW-0378">Hydrolase</keyword>
<feature type="transmembrane region" description="Helical" evidence="7">
    <location>
        <begin position="24"/>
        <end position="42"/>
    </location>
</feature>
<keyword evidence="6 7" id="KW-0472">Membrane</keyword>
<feature type="transmembrane region" description="Helical" evidence="7">
    <location>
        <begin position="136"/>
        <end position="154"/>
    </location>
</feature>
<evidence type="ECO:0000256" key="3">
    <source>
        <dbReference type="ARBA" id="ARBA00022692"/>
    </source>
</evidence>
<dbReference type="GO" id="GO:0008233">
    <property type="term" value="F:peptidase activity"/>
    <property type="evidence" value="ECO:0007669"/>
    <property type="project" value="UniProtKB-KW"/>
</dbReference>
<proteinExistence type="inferred from homology"/>
<evidence type="ECO:0000256" key="4">
    <source>
        <dbReference type="ARBA" id="ARBA00022801"/>
    </source>
</evidence>
<feature type="domain" description="Peptidase S54 rhomboid" evidence="8">
    <location>
        <begin position="66"/>
        <end position="206"/>
    </location>
</feature>
<feature type="transmembrane region" description="Helical" evidence="7">
    <location>
        <begin position="107"/>
        <end position="124"/>
    </location>
</feature>
<dbReference type="InterPro" id="IPR035952">
    <property type="entry name" value="Rhomboid-like_sf"/>
</dbReference>
<evidence type="ECO:0000256" key="2">
    <source>
        <dbReference type="ARBA" id="ARBA00009045"/>
    </source>
</evidence>